<keyword evidence="3" id="KW-1185">Reference proteome</keyword>
<reference evidence="2 3" key="1">
    <citation type="journal article" date="2020" name="Cell Host Microbe">
        <title>Functional and Genomic Variation between Human-Derived Isolates of Lachnospiraceae Reveals Inter- and Intra-Species Diversity.</title>
        <authorList>
            <person name="Sorbara M.T."/>
            <person name="Littmann E.R."/>
            <person name="Fontana E."/>
            <person name="Moody T.U."/>
            <person name="Kohout C.E."/>
            <person name="Gjonbalaj M."/>
            <person name="Eaton V."/>
            <person name="Seok R."/>
            <person name="Leiner I.M."/>
            <person name="Pamer E.G."/>
        </authorList>
    </citation>
    <scope>NUCLEOTIDE SEQUENCE [LARGE SCALE GENOMIC DNA]</scope>
    <source>
        <strain evidence="2 3">MSK.1.17</strain>
    </source>
</reference>
<evidence type="ECO:0000256" key="1">
    <source>
        <dbReference type="SAM" id="MobiDB-lite"/>
    </source>
</evidence>
<organism evidence="2 3">
    <name type="scientific">Enterocloster aldenensis</name>
    <dbReference type="NCBI Taxonomy" id="358742"/>
    <lineage>
        <taxon>Bacteria</taxon>
        <taxon>Bacillati</taxon>
        <taxon>Bacillota</taxon>
        <taxon>Clostridia</taxon>
        <taxon>Lachnospirales</taxon>
        <taxon>Lachnospiraceae</taxon>
        <taxon>Enterocloster</taxon>
    </lineage>
</organism>
<proteinExistence type="predicted"/>
<evidence type="ECO:0000313" key="3">
    <source>
        <dbReference type="Proteomes" id="UP000669239"/>
    </source>
</evidence>
<dbReference type="RefSeq" id="WP_173906237.1">
    <property type="nucleotide sequence ID" value="NZ_JAAITT010000069.1"/>
</dbReference>
<dbReference type="EMBL" id="JAAITT010000069">
    <property type="protein sequence ID" value="NSJ52386.1"/>
    <property type="molecule type" value="Genomic_DNA"/>
</dbReference>
<comment type="caution">
    <text evidence="2">The sequence shown here is derived from an EMBL/GenBank/DDBJ whole genome shotgun (WGS) entry which is preliminary data.</text>
</comment>
<feature type="compositionally biased region" description="Pro residues" evidence="1">
    <location>
        <begin position="51"/>
        <end position="61"/>
    </location>
</feature>
<gene>
    <name evidence="2" type="ORF">G5B36_27425</name>
</gene>
<dbReference type="Proteomes" id="UP000669239">
    <property type="component" value="Unassembled WGS sequence"/>
</dbReference>
<protein>
    <submittedName>
        <fullName evidence="2">Uncharacterized protein</fullName>
    </submittedName>
</protein>
<sequence>MTKISIMIRPSYKVTITVICPYDYAASVVYEKNGQAYHSLSAFANTAKPSAPAPTQTPPIVTPSRPLDNVPKTENGSNLALWDILEVASLLSLIAFFDKE</sequence>
<name>A0ABX2HSK7_9FIRM</name>
<feature type="region of interest" description="Disordered" evidence="1">
    <location>
        <begin position="48"/>
        <end position="69"/>
    </location>
</feature>
<evidence type="ECO:0000313" key="2">
    <source>
        <dbReference type="EMBL" id="NSJ52386.1"/>
    </source>
</evidence>
<accession>A0ABX2HSK7</accession>